<keyword evidence="9" id="KW-1185">Reference proteome</keyword>
<comment type="similarity">
    <text evidence="2">Belongs to the bacterial solute-binding protein 1 family.</text>
</comment>
<dbReference type="EMBL" id="MPTD01000013">
    <property type="protein sequence ID" value="OMD49323.1"/>
    <property type="molecule type" value="Genomic_DNA"/>
</dbReference>
<dbReference type="InterPro" id="IPR006059">
    <property type="entry name" value="SBP"/>
</dbReference>
<comment type="caution">
    <text evidence="8">The sequence shown here is derived from an EMBL/GenBank/DDBJ whole genome shotgun (WGS) entry which is preliminary data.</text>
</comment>
<dbReference type="SUPFAM" id="SSF53850">
    <property type="entry name" value="Periplasmic binding protein-like II"/>
    <property type="match status" value="1"/>
</dbReference>
<evidence type="ECO:0000256" key="1">
    <source>
        <dbReference type="ARBA" id="ARBA00004196"/>
    </source>
</evidence>
<organism evidence="8 10">
    <name type="scientific">Paenibacillus odorifer</name>
    <dbReference type="NCBI Taxonomy" id="189426"/>
    <lineage>
        <taxon>Bacteria</taxon>
        <taxon>Bacillati</taxon>
        <taxon>Bacillota</taxon>
        <taxon>Bacilli</taxon>
        <taxon>Bacillales</taxon>
        <taxon>Paenibacillaceae</taxon>
        <taxon>Paenibacillus</taxon>
    </lineage>
</organism>
<dbReference type="AlphaFoldDB" id="A0A1R0ZJA0"/>
<dbReference type="EMBL" id="MPTW01000004">
    <property type="protein sequence ID" value="OME71317.1"/>
    <property type="molecule type" value="Genomic_DNA"/>
</dbReference>
<accession>A0A1R0ZJA0</accession>
<sequence length="430" mass="48369">MKRSLISLVSNTLIVSLLLSSCMNLREKDLSAFFPDEEAMRSSEPVNNIQEAITRSEAESDHPQLEIFSWWTGAGEEAGLKALIKVFKEKYPGIYVFNAAVEGGAGGNAKEVLERRMKEGEPPDTFQGRNMLWAAEGRVEPLNDLYEEEGWYTVFPPEIIDMLSLGDDIYYVPLNIHRQNVLWYNKSIFADNNLQVPSTFDEFFKVADQLQRKGITPLAFGNKEPWMVSALYTNVMLGTLGVENYKKLSKGEINTDDPHVKEGMERFAKMLTYVNADHAERNWQEAAKLVAEGKAAMNIMGDWVNGFFTHDLKLKDGVQFGWNASPGTEGIFRFQLDAFGLSRGAEDRESVRDWLRVLGSAEGQNAFNPLKGSIPARQDVSISNYDSYSRQAMEAFRNSAKNKELVSDSRLPASLEAEAFKKAKELQSNP</sequence>
<evidence type="ECO:0000256" key="4">
    <source>
        <dbReference type="ARBA" id="ARBA00022729"/>
    </source>
</evidence>
<dbReference type="PANTHER" id="PTHR43649:SF28">
    <property type="entry name" value="BINDING PROTEIN COMPONENT OF ABC SUGAR TRANSPORTER-RELATED"/>
    <property type="match status" value="1"/>
</dbReference>
<keyword evidence="4" id="KW-0732">Signal</keyword>
<comment type="subcellular location">
    <subcellularLocation>
        <location evidence="1">Cell envelope</location>
    </subcellularLocation>
</comment>
<name>A0A1R0ZJA0_9BACL</name>
<evidence type="ECO:0000256" key="6">
    <source>
        <dbReference type="ARBA" id="ARBA00049753"/>
    </source>
</evidence>
<protein>
    <recommendedName>
        <fullName evidence="6">Probable sugar-binding periplasmic protein</fullName>
    </recommendedName>
</protein>
<dbReference type="Proteomes" id="UP000187313">
    <property type="component" value="Unassembled WGS sequence"/>
</dbReference>
<dbReference type="GO" id="GO:0030313">
    <property type="term" value="C:cell envelope"/>
    <property type="evidence" value="ECO:0007669"/>
    <property type="project" value="UniProtKB-SubCell"/>
</dbReference>
<evidence type="ECO:0000256" key="3">
    <source>
        <dbReference type="ARBA" id="ARBA00022448"/>
    </source>
</evidence>
<dbReference type="PANTHER" id="PTHR43649">
    <property type="entry name" value="ARABINOSE-BINDING PROTEIN-RELATED"/>
    <property type="match status" value="1"/>
</dbReference>
<gene>
    <name evidence="7" type="ORF">BSK51_19835</name>
    <name evidence="8" type="ORF">BSK65_09675</name>
</gene>
<keyword evidence="3" id="KW-0813">Transport</keyword>
<evidence type="ECO:0000313" key="8">
    <source>
        <dbReference type="EMBL" id="OME71317.1"/>
    </source>
</evidence>
<dbReference type="Pfam" id="PF01547">
    <property type="entry name" value="SBP_bac_1"/>
    <property type="match status" value="1"/>
</dbReference>
<comment type="function">
    <text evidence="5">Part of a binding-protein-dependent transport system for a sugar.</text>
</comment>
<evidence type="ECO:0000313" key="9">
    <source>
        <dbReference type="Proteomes" id="UP000187313"/>
    </source>
</evidence>
<dbReference type="InterPro" id="IPR050490">
    <property type="entry name" value="Bact_solute-bd_prot1"/>
</dbReference>
<dbReference type="Proteomes" id="UP000187425">
    <property type="component" value="Unassembled WGS sequence"/>
</dbReference>
<reference evidence="8 10" key="1">
    <citation type="submission" date="2016-11" db="EMBL/GenBank/DDBJ databases">
        <title>Paenibacillus species isolates.</title>
        <authorList>
            <person name="Beno S.M."/>
        </authorList>
    </citation>
    <scope>NUCLEOTIDE SEQUENCE [LARGE SCALE GENOMIC DNA]</scope>
    <source>
        <strain evidence="8 10">FSL H7-0443</strain>
        <strain evidence="7 9">FSL R5-0923</strain>
    </source>
</reference>
<proteinExistence type="inferred from homology"/>
<evidence type="ECO:0000256" key="2">
    <source>
        <dbReference type="ARBA" id="ARBA00008520"/>
    </source>
</evidence>
<evidence type="ECO:0000256" key="5">
    <source>
        <dbReference type="ARBA" id="ARBA00049629"/>
    </source>
</evidence>
<dbReference type="RefSeq" id="WP_076284253.1">
    <property type="nucleotide sequence ID" value="NZ_MPTD01000013.1"/>
</dbReference>
<dbReference type="PROSITE" id="PS51257">
    <property type="entry name" value="PROKAR_LIPOPROTEIN"/>
    <property type="match status" value="1"/>
</dbReference>
<evidence type="ECO:0000313" key="7">
    <source>
        <dbReference type="EMBL" id="OMD49323.1"/>
    </source>
</evidence>
<dbReference type="Gene3D" id="3.40.190.10">
    <property type="entry name" value="Periplasmic binding protein-like II"/>
    <property type="match status" value="2"/>
</dbReference>
<evidence type="ECO:0000313" key="10">
    <source>
        <dbReference type="Proteomes" id="UP000187425"/>
    </source>
</evidence>